<dbReference type="GO" id="GO:0008270">
    <property type="term" value="F:zinc ion binding"/>
    <property type="evidence" value="ECO:0007669"/>
    <property type="project" value="InterPro"/>
</dbReference>
<dbReference type="InterPro" id="IPR021190">
    <property type="entry name" value="Pept_M10A"/>
</dbReference>
<feature type="binding site" evidence="11">
    <location>
        <position position="268"/>
    </location>
    <ligand>
        <name>Zn(2+)</name>
        <dbReference type="ChEBI" id="CHEBI:29105"/>
        <label>1</label>
    </ligand>
</feature>
<dbReference type="GO" id="GO:0030198">
    <property type="term" value="P:extracellular matrix organization"/>
    <property type="evidence" value="ECO:0007669"/>
    <property type="project" value="TreeGrafter"/>
</dbReference>
<dbReference type="GO" id="GO:0030574">
    <property type="term" value="P:collagen catabolic process"/>
    <property type="evidence" value="ECO:0007669"/>
    <property type="project" value="TreeGrafter"/>
</dbReference>
<evidence type="ECO:0000256" key="11">
    <source>
        <dbReference type="PIRSR" id="PIRSR621190-2"/>
    </source>
</evidence>
<evidence type="ECO:0000256" key="12">
    <source>
        <dbReference type="PIRSR" id="PIRSR621190-5"/>
    </source>
</evidence>
<proteinExistence type="inferred from homology"/>
<dbReference type="AlphaFoldDB" id="A0A2G2W6C3"/>
<keyword evidence="8" id="KW-0865">Zymogen</keyword>
<keyword evidence="6 11" id="KW-0862">Zinc</keyword>
<protein>
    <recommendedName>
        <fullName evidence="14">Peptidase metallopeptidase domain-containing protein</fullName>
    </recommendedName>
</protein>
<keyword evidence="4" id="KW-0732">Signal</keyword>
<keyword evidence="5" id="KW-0378">Hydrolase</keyword>
<evidence type="ECO:0000256" key="13">
    <source>
        <dbReference type="SAM" id="MobiDB-lite"/>
    </source>
</evidence>
<dbReference type="SUPFAM" id="SSF47090">
    <property type="entry name" value="PGBD-like"/>
    <property type="match status" value="1"/>
</dbReference>
<dbReference type="PANTHER" id="PTHR10201">
    <property type="entry name" value="MATRIX METALLOPROTEINASE"/>
    <property type="match status" value="1"/>
</dbReference>
<keyword evidence="3 11" id="KW-0479">Metal-binding</keyword>
<dbReference type="OrthoDB" id="406838at2759"/>
<evidence type="ECO:0000256" key="2">
    <source>
        <dbReference type="ARBA" id="ARBA00022670"/>
    </source>
</evidence>
<feature type="active site" evidence="10">
    <location>
        <position position="328"/>
    </location>
</feature>
<comment type="cofactor">
    <cofactor evidence="11">
        <name>Ca(2+)</name>
        <dbReference type="ChEBI" id="CHEBI:29108"/>
    </cofactor>
    <text evidence="11">Can bind about 5 Ca(2+) ions per subunit.</text>
</comment>
<evidence type="ECO:0000313" key="16">
    <source>
        <dbReference type="Proteomes" id="UP000224567"/>
    </source>
</evidence>
<evidence type="ECO:0000259" key="14">
    <source>
        <dbReference type="SMART" id="SM00235"/>
    </source>
</evidence>
<reference evidence="16" key="2">
    <citation type="journal article" date="2017" name="J. Anim. Genet.">
        <title>Multiple reference genome sequences of hot pepper reveal the massive evolution of plant disease resistance genes by retroduplication.</title>
        <authorList>
            <person name="Kim S."/>
            <person name="Park J."/>
            <person name="Yeom S.-I."/>
            <person name="Kim Y.-M."/>
            <person name="Seo E."/>
            <person name="Kim K.-T."/>
            <person name="Kim M.-S."/>
            <person name="Lee J.M."/>
            <person name="Cheong K."/>
            <person name="Shin H.-S."/>
            <person name="Kim S.-B."/>
            <person name="Han K."/>
            <person name="Lee J."/>
            <person name="Park M."/>
            <person name="Lee H.-A."/>
            <person name="Lee H.-Y."/>
            <person name="Lee Y."/>
            <person name="Oh S."/>
            <person name="Lee J.H."/>
            <person name="Choi E."/>
            <person name="Choi E."/>
            <person name="Lee S.E."/>
            <person name="Jeon J."/>
            <person name="Kim H."/>
            <person name="Choi G."/>
            <person name="Song H."/>
            <person name="Lee J."/>
            <person name="Lee S.-C."/>
            <person name="Kwon J.-K."/>
            <person name="Lee H.-Y."/>
            <person name="Koo N."/>
            <person name="Hong Y."/>
            <person name="Kim R.W."/>
            <person name="Kang W.-H."/>
            <person name="Huh J.H."/>
            <person name="Kang B.-C."/>
            <person name="Yang T.-J."/>
            <person name="Lee Y.-H."/>
            <person name="Bennetzen J.L."/>
            <person name="Choi D."/>
        </authorList>
    </citation>
    <scope>NUCLEOTIDE SEQUENCE [LARGE SCALE GENOMIC DNA]</scope>
    <source>
        <strain evidence="16">cv. PBC81</strain>
    </source>
</reference>
<comment type="cofactor">
    <cofactor evidence="11">
        <name>Zn(2+)</name>
        <dbReference type="ChEBI" id="CHEBI:29105"/>
    </cofactor>
    <text evidence="11">Binds 2 Zn(2+) ions per subunit.</text>
</comment>
<dbReference type="SMART" id="SM00235">
    <property type="entry name" value="ZnMc"/>
    <property type="match status" value="1"/>
</dbReference>
<dbReference type="STRING" id="33114.A0A2G2W6C3"/>
<dbReference type="InterPro" id="IPR001818">
    <property type="entry name" value="Pept_M10_metallopeptidase"/>
</dbReference>
<feature type="region of interest" description="Disordered" evidence="13">
    <location>
        <begin position="370"/>
        <end position="390"/>
    </location>
</feature>
<feature type="binding site" evidence="11">
    <location>
        <position position="293"/>
    </location>
    <ligand>
        <name>Zn(2+)</name>
        <dbReference type="ChEBI" id="CHEBI:29105"/>
        <label>1</label>
    </ligand>
</feature>
<dbReference type="InterPro" id="IPR002477">
    <property type="entry name" value="Peptidoglycan-bd-like"/>
</dbReference>
<dbReference type="InterPro" id="IPR033739">
    <property type="entry name" value="M10A_MMP"/>
</dbReference>
<feature type="binding site" evidence="11">
    <location>
        <position position="270"/>
    </location>
    <ligand>
        <name>Zn(2+)</name>
        <dbReference type="ChEBI" id="CHEBI:29105"/>
        <label>1</label>
    </ligand>
</feature>
<accession>A0A2G2W6C3</accession>
<evidence type="ECO:0000256" key="9">
    <source>
        <dbReference type="ARBA" id="ARBA00023180"/>
    </source>
</evidence>
<evidence type="ECO:0000256" key="4">
    <source>
        <dbReference type="ARBA" id="ARBA00022729"/>
    </source>
</evidence>
<dbReference type="Pfam" id="PF01471">
    <property type="entry name" value="PG_binding_1"/>
    <property type="match status" value="1"/>
</dbReference>
<keyword evidence="16" id="KW-1185">Reference proteome</keyword>
<dbReference type="GO" id="GO:0004222">
    <property type="term" value="F:metalloendopeptidase activity"/>
    <property type="evidence" value="ECO:0007669"/>
    <property type="project" value="InterPro"/>
</dbReference>
<dbReference type="PANTHER" id="PTHR10201:SF272">
    <property type="entry name" value="METALLOENDOPROTEINASE 5-MMP"/>
    <property type="match status" value="1"/>
</dbReference>
<feature type="binding site" evidence="11">
    <location>
        <position position="298"/>
    </location>
    <ligand>
        <name>Ca(2+)</name>
        <dbReference type="ChEBI" id="CHEBI:29108"/>
        <label>3</label>
    </ligand>
</feature>
<feature type="binding site" evidence="11">
    <location>
        <position position="258"/>
    </location>
    <ligand>
        <name>Ca(2+)</name>
        <dbReference type="ChEBI" id="CHEBI:29108"/>
        <label>2</label>
    </ligand>
</feature>
<evidence type="ECO:0000256" key="3">
    <source>
        <dbReference type="ARBA" id="ARBA00022723"/>
    </source>
</evidence>
<reference evidence="15 16" key="1">
    <citation type="journal article" date="2017" name="Genome Biol.">
        <title>New reference genome sequences of hot pepper reveal the massive evolution of plant disease-resistance genes by retroduplication.</title>
        <authorList>
            <person name="Kim S."/>
            <person name="Park J."/>
            <person name="Yeom S.I."/>
            <person name="Kim Y.M."/>
            <person name="Seo E."/>
            <person name="Kim K.T."/>
            <person name="Kim M.S."/>
            <person name="Lee J.M."/>
            <person name="Cheong K."/>
            <person name="Shin H.S."/>
            <person name="Kim S.B."/>
            <person name="Han K."/>
            <person name="Lee J."/>
            <person name="Park M."/>
            <person name="Lee H.A."/>
            <person name="Lee H.Y."/>
            <person name="Lee Y."/>
            <person name="Oh S."/>
            <person name="Lee J.H."/>
            <person name="Choi E."/>
            <person name="Choi E."/>
            <person name="Lee S.E."/>
            <person name="Jeon J."/>
            <person name="Kim H."/>
            <person name="Choi G."/>
            <person name="Song H."/>
            <person name="Lee J."/>
            <person name="Lee S.C."/>
            <person name="Kwon J.K."/>
            <person name="Lee H.Y."/>
            <person name="Koo N."/>
            <person name="Hong Y."/>
            <person name="Kim R.W."/>
            <person name="Kang W.H."/>
            <person name="Huh J.H."/>
            <person name="Kang B.C."/>
            <person name="Yang T.J."/>
            <person name="Lee Y.H."/>
            <person name="Bennetzen J.L."/>
            <person name="Choi D."/>
        </authorList>
    </citation>
    <scope>NUCLEOTIDE SEQUENCE [LARGE SCALE GENOMIC DNA]</scope>
    <source>
        <strain evidence="16">cv. PBC81</strain>
    </source>
</reference>
<comment type="similarity">
    <text evidence="1">Belongs to the peptidase M10A family. Matrix metalloproteinases (MMPs) subfamily.</text>
</comment>
<feature type="binding site" evidence="11">
    <location>
        <position position="337"/>
    </location>
    <ligand>
        <name>Zn(2+)</name>
        <dbReference type="ChEBI" id="CHEBI:29105"/>
        <label>2</label>
        <note>catalytic</note>
    </ligand>
</feature>
<feature type="binding site" evidence="11">
    <location>
        <position position="298"/>
    </location>
    <ligand>
        <name>Ca(2+)</name>
        <dbReference type="ChEBI" id="CHEBI:29108"/>
        <label>1</label>
    </ligand>
</feature>
<evidence type="ECO:0000256" key="10">
    <source>
        <dbReference type="PIRSR" id="PIRSR621190-1"/>
    </source>
</evidence>
<dbReference type="CDD" id="cd04278">
    <property type="entry name" value="ZnMc_MMP"/>
    <property type="match status" value="1"/>
</dbReference>
<dbReference type="GO" id="GO:0006508">
    <property type="term" value="P:proteolysis"/>
    <property type="evidence" value="ECO:0007669"/>
    <property type="project" value="UniProtKB-KW"/>
</dbReference>
<gene>
    <name evidence="15" type="ORF">CQW23_19637</name>
</gene>
<name>A0A2G2W6C3_CAPBA</name>
<feature type="binding site" evidence="11">
    <location>
        <position position="275"/>
    </location>
    <ligand>
        <name>Ca(2+)</name>
        <dbReference type="ChEBI" id="CHEBI:29108"/>
        <label>3</label>
    </ligand>
</feature>
<feature type="binding site" evidence="11">
    <location>
        <position position="345"/>
    </location>
    <ligand>
        <name>Zn(2+)</name>
        <dbReference type="ChEBI" id="CHEBI:29105"/>
        <label>2</label>
        <note>catalytic</note>
    </ligand>
</feature>
<feature type="domain" description="Peptidase metallopeptidase" evidence="14">
    <location>
        <begin position="204"/>
        <end position="372"/>
    </location>
</feature>
<organism evidence="15 16">
    <name type="scientific">Capsicum baccatum</name>
    <name type="common">Peruvian pepper</name>
    <dbReference type="NCBI Taxonomy" id="33114"/>
    <lineage>
        <taxon>Eukaryota</taxon>
        <taxon>Viridiplantae</taxon>
        <taxon>Streptophyta</taxon>
        <taxon>Embryophyta</taxon>
        <taxon>Tracheophyta</taxon>
        <taxon>Spermatophyta</taxon>
        <taxon>Magnoliopsida</taxon>
        <taxon>eudicotyledons</taxon>
        <taxon>Gunneridae</taxon>
        <taxon>Pentapetalae</taxon>
        <taxon>asterids</taxon>
        <taxon>lamiids</taxon>
        <taxon>Solanales</taxon>
        <taxon>Solanaceae</taxon>
        <taxon>Solanoideae</taxon>
        <taxon>Capsiceae</taxon>
        <taxon>Capsicum</taxon>
    </lineage>
</organism>
<feature type="binding site" evidence="11">
    <location>
        <position position="327"/>
    </location>
    <ligand>
        <name>Zn(2+)</name>
        <dbReference type="ChEBI" id="CHEBI:29105"/>
        <label>2</label>
        <note>catalytic</note>
    </ligand>
</feature>
<dbReference type="InterPro" id="IPR006026">
    <property type="entry name" value="Peptidase_Metallo"/>
</dbReference>
<dbReference type="Proteomes" id="UP000224567">
    <property type="component" value="Unassembled WGS sequence"/>
</dbReference>
<evidence type="ECO:0000256" key="5">
    <source>
        <dbReference type="ARBA" id="ARBA00022801"/>
    </source>
</evidence>
<dbReference type="PRINTS" id="PR00138">
    <property type="entry name" value="MATRIXIN"/>
</dbReference>
<feature type="binding site" evidence="11">
    <location>
        <position position="276"/>
    </location>
    <ligand>
        <name>Ca(2+)</name>
        <dbReference type="ChEBI" id="CHEBI:29108"/>
        <label>3</label>
    </ligand>
</feature>
<evidence type="ECO:0000256" key="1">
    <source>
        <dbReference type="ARBA" id="ARBA00009614"/>
    </source>
</evidence>
<evidence type="ECO:0000313" key="15">
    <source>
        <dbReference type="EMBL" id="PHT40783.1"/>
    </source>
</evidence>
<dbReference type="GO" id="GO:0031012">
    <property type="term" value="C:extracellular matrix"/>
    <property type="evidence" value="ECO:0007669"/>
    <property type="project" value="InterPro"/>
</dbReference>
<comment type="caution">
    <text evidence="15">The sequence shown here is derived from an EMBL/GenBank/DDBJ whole genome shotgun (WGS) entry which is preliminary data.</text>
</comment>
<evidence type="ECO:0000256" key="6">
    <source>
        <dbReference type="ARBA" id="ARBA00022833"/>
    </source>
</evidence>
<keyword evidence="2" id="KW-0645">Protease</keyword>
<feature type="short sequence motif" description="Cysteine switch" evidence="12">
    <location>
        <begin position="167"/>
        <end position="196"/>
    </location>
</feature>
<dbReference type="InterPro" id="IPR036365">
    <property type="entry name" value="PGBD-like_sf"/>
</dbReference>
<sequence>MYHAGLFSFLPETRYSTIQIHSLYINIKYHLSLFNREVASKLTPKFLMRIPLFIAILFVLTLSSIRSPASAHFFPNISSIPPSLLKPNATAWAAFQKLLGCHSGQKVDGLAKIKKYFHYFGYVNSSGNFTDDFDDILEYAIKTYQQNFNLNTTGVLDGPTIQHIIKPRCGNADIVNGTSTMNSGKPPAGTPTMHTVAHYSFFPGRPRWPASKTDLTYAFLPANSLTDTIKSVFSRAFDRWSEVTPLTFTETASFQSADIKVGFFAGDHNDGEPFDGPMGTLAHAFSPPAGHFHLDGEENWVIDGVPIDDGNFFSTLSAVDLESVAVHEIGHLLGLGHSSVEDSIMYPTLGAGTRRVELANDDIQGVQELYGSNPNFTGPSTTLTPSQENDTNGTPKFGLSWVHGFLWLVGLFVTLVQF</sequence>
<evidence type="ECO:0000256" key="7">
    <source>
        <dbReference type="ARBA" id="ARBA00023049"/>
    </source>
</evidence>
<dbReference type="EMBL" id="MLFT02000008">
    <property type="protein sequence ID" value="PHT40783.1"/>
    <property type="molecule type" value="Genomic_DNA"/>
</dbReference>
<dbReference type="SUPFAM" id="SSF55486">
    <property type="entry name" value="Metalloproteases ('zincins'), catalytic domain"/>
    <property type="match status" value="1"/>
</dbReference>
<keyword evidence="9" id="KW-0325">Glycoprotein</keyword>
<feature type="binding site" description="in inhibited form" evidence="11">
    <location>
        <position position="169"/>
    </location>
    <ligand>
        <name>Zn(2+)</name>
        <dbReference type="ChEBI" id="CHEBI:29105"/>
        <label>2</label>
        <note>catalytic</note>
    </ligand>
</feature>
<dbReference type="Gene3D" id="3.40.390.10">
    <property type="entry name" value="Collagenase (Catalytic Domain)"/>
    <property type="match status" value="1"/>
</dbReference>
<dbReference type="Pfam" id="PF00413">
    <property type="entry name" value="Peptidase_M10"/>
    <property type="match status" value="1"/>
</dbReference>
<feature type="binding site" evidence="11">
    <location>
        <position position="295"/>
    </location>
    <ligand>
        <name>Ca(2+)</name>
        <dbReference type="ChEBI" id="CHEBI:29108"/>
        <label>3</label>
    </ligand>
</feature>
<feature type="binding site" evidence="11">
    <location>
        <position position="331"/>
    </location>
    <ligand>
        <name>Zn(2+)</name>
        <dbReference type="ChEBI" id="CHEBI:29105"/>
        <label>2</label>
        <note>catalytic</note>
    </ligand>
</feature>
<evidence type="ECO:0000256" key="8">
    <source>
        <dbReference type="ARBA" id="ARBA00023145"/>
    </source>
</evidence>
<keyword evidence="7" id="KW-0482">Metalloprotease</keyword>
<keyword evidence="11" id="KW-0106">Calcium</keyword>
<feature type="binding site" evidence="11">
    <location>
        <position position="283"/>
    </location>
    <ligand>
        <name>Zn(2+)</name>
        <dbReference type="ChEBI" id="CHEBI:29105"/>
        <label>1</label>
    </ligand>
</feature>
<dbReference type="InterPro" id="IPR024079">
    <property type="entry name" value="MetalloPept_cat_dom_sf"/>
</dbReference>
<dbReference type="FunFam" id="3.40.390.10:FF:000018">
    <property type="entry name" value="Metalloendoproteinase 1"/>
    <property type="match status" value="1"/>
</dbReference>